<gene>
    <name evidence="4" type="ORF">ET989_11480</name>
</gene>
<dbReference type="PANTHER" id="PTHR13707:SF60">
    <property type="entry name" value="ACETATE COA-TRANSFERASE SUBUNIT ALPHA"/>
    <property type="match status" value="1"/>
</dbReference>
<name>A0A4Q9KBM6_9ACTN</name>
<dbReference type="GO" id="GO:0008410">
    <property type="term" value="F:CoA-transferase activity"/>
    <property type="evidence" value="ECO:0007669"/>
    <property type="project" value="InterPro"/>
</dbReference>
<dbReference type="Gene3D" id="3.40.1080.10">
    <property type="entry name" value="Glutaconate Coenzyme A-transferase"/>
    <property type="match status" value="1"/>
</dbReference>
<keyword evidence="5" id="KW-1185">Reference proteome</keyword>
<keyword evidence="2 4" id="KW-0808">Transferase</keyword>
<feature type="region of interest" description="Disordered" evidence="3">
    <location>
        <begin position="221"/>
        <end position="240"/>
    </location>
</feature>
<accession>A0A4Q9KBM6</accession>
<sequence>MSKVIEDIAPVLTEKLRDGMTLAVGGFGLCGIPTDLIKVVRDSGVKALTIVSNNLGVDGKGLGLLLENNQIAKVLASYVGENNLFMQQFISGELDVEFVPQGTLAERMRAGGSGIPAFYTATGVGTEVAQGKPTADFDGRTYVLERGIVADIALVHAHTADTTGNLVYRRTARNFNPVVAMCGEVTFVQAETIVEPGAIDPDAVHTPGVYVTHVTRAISPTDIEQRTVRPRPGSADQTEA</sequence>
<dbReference type="PANTHER" id="PTHR13707">
    <property type="entry name" value="KETOACID-COENZYME A TRANSFERASE"/>
    <property type="match status" value="1"/>
</dbReference>
<evidence type="ECO:0000256" key="1">
    <source>
        <dbReference type="ARBA" id="ARBA00005612"/>
    </source>
</evidence>
<organism evidence="4 5">
    <name type="scientific">Propioniciclava sinopodophylli</name>
    <dbReference type="NCBI Taxonomy" id="1837344"/>
    <lineage>
        <taxon>Bacteria</taxon>
        <taxon>Bacillati</taxon>
        <taxon>Actinomycetota</taxon>
        <taxon>Actinomycetes</taxon>
        <taxon>Propionibacteriales</taxon>
        <taxon>Propionibacteriaceae</taxon>
        <taxon>Propioniciclava</taxon>
    </lineage>
</organism>
<dbReference type="InterPro" id="IPR012792">
    <property type="entry name" value="3-oxoacid_CoA-transf_A"/>
</dbReference>
<evidence type="ECO:0000256" key="3">
    <source>
        <dbReference type="SAM" id="MobiDB-lite"/>
    </source>
</evidence>
<protein>
    <submittedName>
        <fullName evidence="4">CoA transferase subunit A</fullName>
    </submittedName>
</protein>
<comment type="caution">
    <text evidence="4">The sequence shown here is derived from an EMBL/GenBank/DDBJ whole genome shotgun (WGS) entry which is preliminary data.</text>
</comment>
<dbReference type="InterPro" id="IPR037171">
    <property type="entry name" value="NagB/RpiA_transferase-like"/>
</dbReference>
<evidence type="ECO:0000256" key="2">
    <source>
        <dbReference type="ARBA" id="ARBA00022679"/>
    </source>
</evidence>
<comment type="similarity">
    <text evidence="1">Belongs to the 3-oxoacid CoA-transferase subunit A family.</text>
</comment>
<dbReference type="OrthoDB" id="9778604at2"/>
<dbReference type="Proteomes" id="UP000292373">
    <property type="component" value="Unassembled WGS sequence"/>
</dbReference>
<dbReference type="InterPro" id="IPR004165">
    <property type="entry name" value="CoA_trans_fam_I"/>
</dbReference>
<dbReference type="RefSeq" id="WP_131169089.1">
    <property type="nucleotide sequence ID" value="NZ_SDMQ01000012.1"/>
</dbReference>
<dbReference type="Pfam" id="PF01144">
    <property type="entry name" value="CoA_trans"/>
    <property type="match status" value="1"/>
</dbReference>
<dbReference type="AlphaFoldDB" id="A0A4Q9KBM6"/>
<dbReference type="NCBIfam" id="TIGR02429">
    <property type="entry name" value="pcaI_scoA_fam"/>
    <property type="match status" value="1"/>
</dbReference>
<dbReference type="SUPFAM" id="SSF100950">
    <property type="entry name" value="NagB/RpiA/CoA transferase-like"/>
    <property type="match status" value="1"/>
</dbReference>
<evidence type="ECO:0000313" key="5">
    <source>
        <dbReference type="Proteomes" id="UP000292373"/>
    </source>
</evidence>
<dbReference type="PROSITE" id="PS01273">
    <property type="entry name" value="COA_TRANSF_1"/>
    <property type="match status" value="1"/>
</dbReference>
<evidence type="ECO:0000313" key="4">
    <source>
        <dbReference type="EMBL" id="TBT83307.1"/>
    </source>
</evidence>
<dbReference type="SMART" id="SM00882">
    <property type="entry name" value="CoA_trans"/>
    <property type="match status" value="1"/>
</dbReference>
<reference evidence="4 5" key="1">
    <citation type="submission" date="2019-01" db="EMBL/GenBank/DDBJ databases">
        <title>Lactibacter flavus gen. nov., sp. nov., a novel bacterium of the family Propionibacteriaceae isolated from raw milk and dairy products.</title>
        <authorList>
            <person name="Huptas C."/>
            <person name="Wenning M."/>
            <person name="Breitenwieser F."/>
            <person name="Doll E."/>
            <person name="Von Neubeck M."/>
            <person name="Busse H.-J."/>
            <person name="Scherer S."/>
        </authorList>
    </citation>
    <scope>NUCLEOTIDE SEQUENCE [LARGE SCALE GENOMIC DNA]</scope>
    <source>
        <strain evidence="4 5">KCTC 33808</strain>
    </source>
</reference>
<dbReference type="EMBL" id="SDMQ01000012">
    <property type="protein sequence ID" value="TBT83307.1"/>
    <property type="molecule type" value="Genomic_DNA"/>
</dbReference>
<dbReference type="InterPro" id="IPR004163">
    <property type="entry name" value="CoA_transf_BS"/>
</dbReference>
<proteinExistence type="inferred from homology"/>